<keyword evidence="6" id="KW-0762">Sugar transport</keyword>
<protein>
    <submittedName>
        <fullName evidence="12">Oligosaccharide:H+ symporter</fullName>
    </submittedName>
</protein>
<evidence type="ECO:0000256" key="8">
    <source>
        <dbReference type="ARBA" id="ARBA00022989"/>
    </source>
</evidence>
<dbReference type="Proteomes" id="UP000008952">
    <property type="component" value="Unassembled WGS sequence"/>
</dbReference>
<keyword evidence="7 10" id="KW-0812">Transmembrane</keyword>
<comment type="caution">
    <text evidence="12">The sequence shown here is derived from an EMBL/GenBank/DDBJ whole genome shotgun (WGS) entry which is preliminary data.</text>
</comment>
<dbReference type="STRING" id="1094558.ME5_01648"/>
<evidence type="ECO:0000256" key="4">
    <source>
        <dbReference type="ARBA" id="ARBA00022475"/>
    </source>
</evidence>
<proteinExistence type="inferred from homology"/>
<feature type="transmembrane region" description="Helical" evidence="10">
    <location>
        <begin position="383"/>
        <end position="402"/>
    </location>
</feature>
<evidence type="ECO:0000256" key="2">
    <source>
        <dbReference type="ARBA" id="ARBA00008980"/>
    </source>
</evidence>
<dbReference type="SUPFAM" id="SSF103473">
    <property type="entry name" value="MFS general substrate transporter"/>
    <property type="match status" value="1"/>
</dbReference>
<dbReference type="Pfam" id="PF01306">
    <property type="entry name" value="LacY_symp"/>
    <property type="match status" value="1"/>
</dbReference>
<evidence type="ECO:0000256" key="5">
    <source>
        <dbReference type="ARBA" id="ARBA00022519"/>
    </source>
</evidence>
<dbReference type="Gene3D" id="1.20.1250.20">
    <property type="entry name" value="MFS general substrate transporter like domains"/>
    <property type="match status" value="2"/>
</dbReference>
<name>J1JVU6_9HYPH</name>
<feature type="transmembrane region" description="Helical" evidence="10">
    <location>
        <begin position="292"/>
        <end position="310"/>
    </location>
</feature>
<reference evidence="12 13" key="1">
    <citation type="submission" date="2012-03" db="EMBL/GenBank/DDBJ databases">
        <title>The Genome Sequence of Bartonella tamiae Th239.</title>
        <authorList>
            <consortium name="The Broad Institute Genome Sequencing Platform"/>
            <consortium name="The Broad Institute Genome Sequencing Center for Infectious Disease"/>
            <person name="Feldgarden M."/>
            <person name="Kirby J."/>
            <person name="Kosoy M."/>
            <person name="Birtles R."/>
            <person name="Probert W.S."/>
            <person name="Chiaraviglio L."/>
            <person name="Young S.K."/>
            <person name="Zeng Q."/>
            <person name="Gargeya S."/>
            <person name="Fitzgerald M."/>
            <person name="Haas B."/>
            <person name="Abouelleil A."/>
            <person name="Alvarado L."/>
            <person name="Arachchi H.M."/>
            <person name="Berlin A."/>
            <person name="Chapman S.B."/>
            <person name="Gearin G."/>
            <person name="Goldberg J."/>
            <person name="Griggs A."/>
            <person name="Gujja S."/>
            <person name="Hansen M."/>
            <person name="Heiman D."/>
            <person name="Howarth C."/>
            <person name="Larimer J."/>
            <person name="Lui A."/>
            <person name="MacDonald P.J.P."/>
            <person name="McCowen C."/>
            <person name="Montmayeur A."/>
            <person name="Murphy C."/>
            <person name="Neiman D."/>
            <person name="Pearson M."/>
            <person name="Priest M."/>
            <person name="Roberts A."/>
            <person name="Saif S."/>
            <person name="Shea T."/>
            <person name="Sisk P."/>
            <person name="Stolte C."/>
            <person name="Sykes S."/>
            <person name="Wortman J."/>
            <person name="Nusbaum C."/>
            <person name="Birren B."/>
        </authorList>
    </citation>
    <scope>NUCLEOTIDE SEQUENCE [LARGE SCALE GENOMIC DNA]</scope>
    <source>
        <strain evidence="12 13">Th239</strain>
    </source>
</reference>
<evidence type="ECO:0000256" key="6">
    <source>
        <dbReference type="ARBA" id="ARBA00022597"/>
    </source>
</evidence>
<feature type="transmembrane region" description="Helical" evidence="10">
    <location>
        <begin position="260"/>
        <end position="285"/>
    </location>
</feature>
<dbReference type="OrthoDB" id="9150135at2"/>
<feature type="transmembrane region" description="Helical" evidence="10">
    <location>
        <begin position="108"/>
        <end position="132"/>
    </location>
</feature>
<dbReference type="PANTHER" id="PTHR23522:SF10">
    <property type="entry name" value="3-PHENYLPROPIONIC ACID TRANSPORTER-RELATED"/>
    <property type="match status" value="1"/>
</dbReference>
<dbReference type="PRINTS" id="PR00174">
    <property type="entry name" value="LACYSMPORT"/>
</dbReference>
<dbReference type="PROSITE" id="PS50850">
    <property type="entry name" value="MFS"/>
    <property type="match status" value="1"/>
</dbReference>
<feature type="transmembrane region" description="Helical" evidence="10">
    <location>
        <begin position="223"/>
        <end position="240"/>
    </location>
</feature>
<evidence type="ECO:0000256" key="1">
    <source>
        <dbReference type="ARBA" id="ARBA00004429"/>
    </source>
</evidence>
<feature type="transmembrane region" description="Helical" evidence="10">
    <location>
        <begin position="316"/>
        <end position="339"/>
    </location>
</feature>
<evidence type="ECO:0000256" key="7">
    <source>
        <dbReference type="ARBA" id="ARBA00022692"/>
    </source>
</evidence>
<keyword evidence="13" id="KW-1185">Reference proteome</keyword>
<feature type="transmembrane region" description="Helical" evidence="10">
    <location>
        <begin position="152"/>
        <end position="171"/>
    </location>
</feature>
<feature type="transmembrane region" description="Helical" evidence="10">
    <location>
        <begin position="351"/>
        <end position="371"/>
    </location>
</feature>
<accession>J1JVU6</accession>
<comment type="similarity">
    <text evidence="2">Belongs to the major facilitator superfamily. Oligosaccharide:H(+) symporter (OHS) (TC 2.A.1.5) family.</text>
</comment>
<evidence type="ECO:0000259" key="11">
    <source>
        <dbReference type="PROSITE" id="PS50850"/>
    </source>
</evidence>
<evidence type="ECO:0000256" key="3">
    <source>
        <dbReference type="ARBA" id="ARBA00022448"/>
    </source>
</evidence>
<comment type="subcellular location">
    <subcellularLocation>
        <location evidence="1">Cell inner membrane</location>
        <topology evidence="1">Multi-pass membrane protein</topology>
    </subcellularLocation>
</comment>
<feature type="transmembrane region" description="Helical" evidence="10">
    <location>
        <begin position="52"/>
        <end position="71"/>
    </location>
</feature>
<sequence>MINVTQSLSYFKNRYYRYASGYSGLFFIAWSLWWSLYAIWLKNTIGLTGTQVGMLYSVNQFTSIIVMIAYGILQDKLGLRKNLVWLIGIVIALTGPFLIYIYEPLLRNNFMIGLIIGSIFFGLGYLAASGLLESFTEKMARAFNFEYGTSRAWGSFGYAVGALFAGIFFTINPHINFWLVSLFGVIFLIINTRFKSQDAVEVTKNAQKISGEDFFAVFKNLKFWIFVIFITGTWSFYNVYDQQMFPPFYQGLFDSEEKGIQVYGYLNSFQVVLEAMVMATIPFFVNKVGAKSALLTGGVIMICRIFVSASSESISIISFVKLFHAIEVPLFVIAVFKYIVSNFDSRLSATIYLIGFQIASSLGIVILSTPVGMMFDEYGYHTVFYSFSAIVVVMLIFGFLFLSNADDKKLNKDPIIEKGS</sequence>
<gene>
    <name evidence="12" type="ORF">ME5_01648</name>
</gene>
<evidence type="ECO:0000313" key="13">
    <source>
        <dbReference type="Proteomes" id="UP000008952"/>
    </source>
</evidence>
<keyword evidence="8 10" id="KW-1133">Transmembrane helix</keyword>
<dbReference type="NCBIfam" id="TIGR00882">
    <property type="entry name" value="2A0105"/>
    <property type="match status" value="1"/>
</dbReference>
<dbReference type="InterPro" id="IPR036259">
    <property type="entry name" value="MFS_trans_sf"/>
</dbReference>
<feature type="transmembrane region" description="Helical" evidence="10">
    <location>
        <begin position="21"/>
        <end position="40"/>
    </location>
</feature>
<dbReference type="PROSITE" id="PS00896">
    <property type="entry name" value="LACY_1"/>
    <property type="match status" value="1"/>
</dbReference>
<dbReference type="AlphaFoldDB" id="J1JVU6"/>
<dbReference type="InterPro" id="IPR020846">
    <property type="entry name" value="MFS_dom"/>
</dbReference>
<dbReference type="PANTHER" id="PTHR23522">
    <property type="entry name" value="BLL5896 PROTEIN"/>
    <property type="match status" value="1"/>
</dbReference>
<organism evidence="12 13">
    <name type="scientific">Bartonella tamiae Th239</name>
    <dbReference type="NCBI Taxonomy" id="1094558"/>
    <lineage>
        <taxon>Bacteria</taxon>
        <taxon>Pseudomonadati</taxon>
        <taxon>Pseudomonadota</taxon>
        <taxon>Alphaproteobacteria</taxon>
        <taxon>Hyphomicrobiales</taxon>
        <taxon>Bartonellaceae</taxon>
        <taxon>Bartonella</taxon>
    </lineage>
</organism>
<dbReference type="EMBL" id="AIMB01000008">
    <property type="protein sequence ID" value="EJF89097.1"/>
    <property type="molecule type" value="Genomic_DNA"/>
</dbReference>
<evidence type="ECO:0000313" key="12">
    <source>
        <dbReference type="EMBL" id="EJF89097.1"/>
    </source>
</evidence>
<dbReference type="GO" id="GO:0015528">
    <property type="term" value="F:lactose:proton symporter activity"/>
    <property type="evidence" value="ECO:0007669"/>
    <property type="project" value="TreeGrafter"/>
</dbReference>
<dbReference type="RefSeq" id="WP_008040196.1">
    <property type="nucleotide sequence ID" value="NZ_JH725147.1"/>
</dbReference>
<keyword evidence="4" id="KW-1003">Cell membrane</keyword>
<evidence type="ECO:0000256" key="9">
    <source>
        <dbReference type="ARBA" id="ARBA00023136"/>
    </source>
</evidence>
<keyword evidence="3" id="KW-0813">Transport</keyword>
<feature type="transmembrane region" description="Helical" evidence="10">
    <location>
        <begin position="83"/>
        <end position="102"/>
    </location>
</feature>
<keyword evidence="9 10" id="KW-0472">Membrane</keyword>
<evidence type="ECO:0000256" key="10">
    <source>
        <dbReference type="SAM" id="Phobius"/>
    </source>
</evidence>
<dbReference type="HOGENOM" id="CLU_055585_0_0_5"/>
<dbReference type="GO" id="GO:0005886">
    <property type="term" value="C:plasma membrane"/>
    <property type="evidence" value="ECO:0007669"/>
    <property type="project" value="UniProtKB-SubCell"/>
</dbReference>
<dbReference type="NCBIfam" id="NF007077">
    <property type="entry name" value="PRK09528.1"/>
    <property type="match status" value="1"/>
</dbReference>
<dbReference type="InterPro" id="IPR000576">
    <property type="entry name" value="LacY/RafB_perm_fam"/>
</dbReference>
<dbReference type="GO" id="GO:0030395">
    <property type="term" value="F:lactose binding"/>
    <property type="evidence" value="ECO:0007669"/>
    <property type="project" value="TreeGrafter"/>
</dbReference>
<feature type="transmembrane region" description="Helical" evidence="10">
    <location>
        <begin position="177"/>
        <end position="194"/>
    </location>
</feature>
<dbReference type="InterPro" id="IPR018457">
    <property type="entry name" value="LacY/RafB_perm_fam_CS"/>
</dbReference>
<keyword evidence="5" id="KW-0997">Cell inner membrane</keyword>
<feature type="domain" description="Major facilitator superfamily (MFS) profile" evidence="11">
    <location>
        <begin position="1"/>
        <end position="406"/>
    </location>
</feature>
<dbReference type="eggNOG" id="COG2223">
    <property type="taxonomic scope" value="Bacteria"/>
</dbReference>
<dbReference type="PATRIC" id="fig|1094558.3.peg.1767"/>